<feature type="transmembrane region" description="Helical" evidence="6">
    <location>
        <begin position="249"/>
        <end position="270"/>
    </location>
</feature>
<feature type="transmembrane region" description="Helical" evidence="6">
    <location>
        <begin position="143"/>
        <end position="166"/>
    </location>
</feature>
<evidence type="ECO:0000256" key="5">
    <source>
        <dbReference type="ARBA" id="ARBA00023136"/>
    </source>
</evidence>
<accession>A0A150XDB2</accession>
<dbReference type="EMBL" id="LRDB01000023">
    <property type="protein sequence ID" value="KYG76703.1"/>
    <property type="molecule type" value="Genomic_DNA"/>
</dbReference>
<dbReference type="PIRSF" id="PIRSF035875">
    <property type="entry name" value="RNase_BN"/>
    <property type="match status" value="1"/>
</dbReference>
<name>A0A150XDB2_9BACT</name>
<dbReference type="GO" id="GO:0005886">
    <property type="term" value="C:plasma membrane"/>
    <property type="evidence" value="ECO:0007669"/>
    <property type="project" value="UniProtKB-SubCell"/>
</dbReference>
<keyword evidence="4 6" id="KW-1133">Transmembrane helix</keyword>
<evidence type="ECO:0000256" key="2">
    <source>
        <dbReference type="ARBA" id="ARBA00022475"/>
    </source>
</evidence>
<keyword evidence="5 6" id="KW-0472">Membrane</keyword>
<keyword evidence="2" id="KW-1003">Cell membrane</keyword>
<dbReference type="Pfam" id="PF03631">
    <property type="entry name" value="Virul_fac_BrkB"/>
    <property type="match status" value="1"/>
</dbReference>
<comment type="subcellular location">
    <subcellularLocation>
        <location evidence="1">Cell membrane</location>
        <topology evidence="1">Multi-pass membrane protein</topology>
    </subcellularLocation>
</comment>
<dbReference type="InterPro" id="IPR017039">
    <property type="entry name" value="Virul_fac_BrkB"/>
</dbReference>
<feature type="transmembrane region" description="Helical" evidence="6">
    <location>
        <begin position="31"/>
        <end position="54"/>
    </location>
</feature>
<dbReference type="NCBIfam" id="TIGR00765">
    <property type="entry name" value="yihY_not_rbn"/>
    <property type="match status" value="1"/>
</dbReference>
<organism evidence="7 8">
    <name type="scientific">Roseivirga echinicomitans</name>
    <dbReference type="NCBI Taxonomy" id="296218"/>
    <lineage>
        <taxon>Bacteria</taxon>
        <taxon>Pseudomonadati</taxon>
        <taxon>Bacteroidota</taxon>
        <taxon>Cytophagia</taxon>
        <taxon>Cytophagales</taxon>
        <taxon>Roseivirgaceae</taxon>
        <taxon>Roseivirga</taxon>
    </lineage>
</organism>
<evidence type="ECO:0000313" key="7">
    <source>
        <dbReference type="EMBL" id="KYG76703.1"/>
    </source>
</evidence>
<dbReference type="OrthoDB" id="9797028at2"/>
<keyword evidence="3 6" id="KW-0812">Transmembrane</keyword>
<evidence type="ECO:0000256" key="6">
    <source>
        <dbReference type="SAM" id="Phobius"/>
    </source>
</evidence>
<feature type="transmembrane region" description="Helical" evidence="6">
    <location>
        <begin position="214"/>
        <end position="237"/>
    </location>
</feature>
<evidence type="ECO:0000256" key="4">
    <source>
        <dbReference type="ARBA" id="ARBA00022989"/>
    </source>
</evidence>
<dbReference type="STRING" id="296218.AWN68_06665"/>
<comment type="caution">
    <text evidence="7">The sequence shown here is derived from an EMBL/GenBank/DDBJ whole genome shotgun (WGS) entry which is preliminary data.</text>
</comment>
<evidence type="ECO:0000256" key="1">
    <source>
        <dbReference type="ARBA" id="ARBA00004651"/>
    </source>
</evidence>
<protein>
    <submittedName>
        <fullName evidence="7">Ribonuclease BN</fullName>
    </submittedName>
</protein>
<sequence>MMMGIKTWWKLLKKAFKGWNEDEAFRQSAIVAYYSIFSLPGLLILLISIGGAVYGQEAVQGRLVNEISGMIGYDAAQSVENMIASSYRSDSGFIMRAVGIGILLFGATTVFFQLQKSLNNIWRVEQKPNSGIKRLVFDRAYSLGLILAIGFLLLISLVVSAILAAISEWMSRQFPDYLLVLVNVLDFAITLGMATILFALVFKVLPDVSVNWRSVWSGAFFTAILFIIGKFALSFYFGQAEPASSYGAAGSIVLIMLWINYTCLIMFFGAEFTQAFAEHKDYRFKPAEHARWKAQYKKGEEKFGD</sequence>
<dbReference type="PANTHER" id="PTHR30213">
    <property type="entry name" value="INNER MEMBRANE PROTEIN YHJD"/>
    <property type="match status" value="1"/>
</dbReference>
<feature type="transmembrane region" description="Helical" evidence="6">
    <location>
        <begin position="178"/>
        <end position="202"/>
    </location>
</feature>
<gene>
    <name evidence="7" type="ORF">AWN68_06665</name>
</gene>
<dbReference type="Proteomes" id="UP000075615">
    <property type="component" value="Unassembled WGS sequence"/>
</dbReference>
<reference evidence="7 8" key="1">
    <citation type="submission" date="2016-01" db="EMBL/GenBank/DDBJ databases">
        <title>Genome sequencing of Roseivirga echinicomitans KMM 6058.</title>
        <authorList>
            <person name="Selvaratnam C."/>
            <person name="Thevarajoo S."/>
            <person name="Goh K.M."/>
            <person name="Ee R."/>
            <person name="Chan K.-G."/>
            <person name="Chong C.S."/>
        </authorList>
    </citation>
    <scope>NUCLEOTIDE SEQUENCE [LARGE SCALE GENOMIC DNA]</scope>
    <source>
        <strain evidence="7 8">KMM 6058</strain>
    </source>
</reference>
<dbReference type="PANTHER" id="PTHR30213:SF1">
    <property type="entry name" value="INNER MEMBRANE PROTEIN YHJD"/>
    <property type="match status" value="1"/>
</dbReference>
<proteinExistence type="predicted"/>
<evidence type="ECO:0000256" key="3">
    <source>
        <dbReference type="ARBA" id="ARBA00022692"/>
    </source>
</evidence>
<keyword evidence="8" id="KW-1185">Reference proteome</keyword>
<evidence type="ECO:0000313" key="8">
    <source>
        <dbReference type="Proteomes" id="UP000075615"/>
    </source>
</evidence>
<dbReference type="AlphaFoldDB" id="A0A150XDB2"/>
<feature type="transmembrane region" description="Helical" evidence="6">
    <location>
        <begin position="93"/>
        <end position="114"/>
    </location>
</feature>